<feature type="compositionally biased region" description="Polar residues" evidence="1">
    <location>
        <begin position="133"/>
        <end position="146"/>
    </location>
</feature>
<accession>V3ZWZ7</accession>
<feature type="region of interest" description="Disordered" evidence="1">
    <location>
        <begin position="109"/>
        <end position="180"/>
    </location>
</feature>
<proteinExistence type="predicted"/>
<evidence type="ECO:0008006" key="4">
    <source>
        <dbReference type="Google" id="ProtNLM"/>
    </source>
</evidence>
<dbReference type="CTD" id="20238251"/>
<dbReference type="EMBL" id="KB201549">
    <property type="protein sequence ID" value="ESO96048.1"/>
    <property type="molecule type" value="Genomic_DNA"/>
</dbReference>
<organism evidence="2 3">
    <name type="scientific">Lottia gigantea</name>
    <name type="common">Giant owl limpet</name>
    <dbReference type="NCBI Taxonomy" id="225164"/>
    <lineage>
        <taxon>Eukaryota</taxon>
        <taxon>Metazoa</taxon>
        <taxon>Spiralia</taxon>
        <taxon>Lophotrochozoa</taxon>
        <taxon>Mollusca</taxon>
        <taxon>Gastropoda</taxon>
        <taxon>Patellogastropoda</taxon>
        <taxon>Lottioidea</taxon>
        <taxon>Lottiidae</taxon>
        <taxon>Lottia</taxon>
    </lineage>
</organism>
<dbReference type="HOGENOM" id="CLU_066314_1_0_1"/>
<evidence type="ECO:0000313" key="3">
    <source>
        <dbReference type="Proteomes" id="UP000030746"/>
    </source>
</evidence>
<dbReference type="RefSeq" id="XP_009053165.1">
    <property type="nucleotide sequence ID" value="XM_009054917.1"/>
</dbReference>
<dbReference type="OrthoDB" id="6118683at2759"/>
<feature type="compositionally biased region" description="Basic and acidic residues" evidence="1">
    <location>
        <begin position="151"/>
        <end position="160"/>
    </location>
</feature>
<dbReference type="KEGG" id="lgi:LOTGIDRAFT_160027"/>
<feature type="compositionally biased region" description="Basic and acidic residues" evidence="1">
    <location>
        <begin position="110"/>
        <end position="122"/>
    </location>
</feature>
<dbReference type="Proteomes" id="UP000030746">
    <property type="component" value="Unassembled WGS sequence"/>
</dbReference>
<reference evidence="2 3" key="1">
    <citation type="journal article" date="2013" name="Nature">
        <title>Insights into bilaterian evolution from three spiralian genomes.</title>
        <authorList>
            <person name="Simakov O."/>
            <person name="Marletaz F."/>
            <person name="Cho S.J."/>
            <person name="Edsinger-Gonzales E."/>
            <person name="Havlak P."/>
            <person name="Hellsten U."/>
            <person name="Kuo D.H."/>
            <person name="Larsson T."/>
            <person name="Lv J."/>
            <person name="Arendt D."/>
            <person name="Savage R."/>
            <person name="Osoegawa K."/>
            <person name="de Jong P."/>
            <person name="Grimwood J."/>
            <person name="Chapman J.A."/>
            <person name="Shapiro H."/>
            <person name="Aerts A."/>
            <person name="Otillar R.P."/>
            <person name="Terry A.Y."/>
            <person name="Boore J.L."/>
            <person name="Grigoriev I.V."/>
            <person name="Lindberg D.R."/>
            <person name="Seaver E.C."/>
            <person name="Weisblat D.A."/>
            <person name="Putnam N.H."/>
            <person name="Rokhsar D.S."/>
        </authorList>
    </citation>
    <scope>NUCLEOTIDE SEQUENCE [LARGE SCALE GENOMIC DNA]</scope>
</reference>
<gene>
    <name evidence="2" type="ORF">LOTGIDRAFT_160027</name>
</gene>
<evidence type="ECO:0000313" key="2">
    <source>
        <dbReference type="EMBL" id="ESO96048.1"/>
    </source>
</evidence>
<dbReference type="STRING" id="225164.V3ZWZ7"/>
<evidence type="ECO:0000256" key="1">
    <source>
        <dbReference type="SAM" id="MobiDB-lite"/>
    </source>
</evidence>
<dbReference type="GeneID" id="20238251"/>
<dbReference type="OMA" id="FSGHEFQ"/>
<protein>
    <recommendedName>
        <fullName evidence="4">DUF5641 domain-containing protein</fullName>
    </recommendedName>
</protein>
<dbReference type="PANTHER" id="PTHR33244">
    <property type="entry name" value="INTEGRASE CATALYTIC DOMAIN-CONTAINING PROTEIN-RELATED"/>
    <property type="match status" value="1"/>
</dbReference>
<dbReference type="PANTHER" id="PTHR33244:SF3">
    <property type="entry name" value="PEPTIDASE A2 DOMAIN-CONTAINING PROTEIN"/>
    <property type="match status" value="1"/>
</dbReference>
<dbReference type="AlphaFoldDB" id="V3ZWZ7"/>
<keyword evidence="3" id="KW-1185">Reference proteome</keyword>
<name>V3ZWZ7_LOTGI</name>
<sequence>MKKATQTKSDILMALLCLRATPIDHHLPSPAELLNKRKYRTNLPIANTNTQDRMITERLMERQETQKKYHDRNNPKTLKWGPAIVEERLGDRSYKVELPNGHTVRRNRTFLKERGRKDKFEIPEEPDLILPETNSPNQSPTSTHTTEQIEDPEKTNHSEIEPGIQTRSGRVSRPPTRLDL</sequence>